<dbReference type="AlphaFoldDB" id="A0AAU9IA65"/>
<reference evidence="3" key="1">
    <citation type="submission" date="2021-09" db="EMBL/GenBank/DDBJ databases">
        <authorList>
            <consortium name="AG Swart"/>
            <person name="Singh M."/>
            <person name="Singh A."/>
            <person name="Seah K."/>
            <person name="Emmerich C."/>
        </authorList>
    </citation>
    <scope>NUCLEOTIDE SEQUENCE</scope>
    <source>
        <strain evidence="3">ATCC30299</strain>
    </source>
</reference>
<dbReference type="Gene3D" id="3.10.20.90">
    <property type="entry name" value="Phosphatidylinositol 3-kinase Catalytic Subunit, Chain A, domain 1"/>
    <property type="match status" value="1"/>
</dbReference>
<evidence type="ECO:0000313" key="3">
    <source>
        <dbReference type="EMBL" id="CAG9311944.1"/>
    </source>
</evidence>
<dbReference type="GO" id="GO:0005524">
    <property type="term" value="F:ATP binding"/>
    <property type="evidence" value="ECO:0007669"/>
    <property type="project" value="InterPro"/>
</dbReference>
<dbReference type="InterPro" id="IPR050588">
    <property type="entry name" value="WNK_Ser-Thr_kinase"/>
</dbReference>
<dbReference type="PROSITE" id="PS00108">
    <property type="entry name" value="PROTEIN_KINASE_ST"/>
    <property type="match status" value="1"/>
</dbReference>
<evidence type="ECO:0000256" key="1">
    <source>
        <dbReference type="SAM" id="MobiDB-lite"/>
    </source>
</evidence>
<dbReference type="PANTHER" id="PTHR13902">
    <property type="entry name" value="SERINE/THREONINE-PROTEIN KINASE WNK WITH NO LYSINE -RELATED"/>
    <property type="match status" value="1"/>
</dbReference>
<dbReference type="CDD" id="cd13983">
    <property type="entry name" value="STKc_WNK"/>
    <property type="match status" value="1"/>
</dbReference>
<dbReference type="Gene3D" id="1.10.510.10">
    <property type="entry name" value="Transferase(Phosphotransferase) domain 1"/>
    <property type="match status" value="1"/>
</dbReference>
<proteinExistence type="predicted"/>
<dbReference type="Gene3D" id="1.10.101.10">
    <property type="entry name" value="PGBD-like superfamily/PGBD"/>
    <property type="match status" value="1"/>
</dbReference>
<evidence type="ECO:0000313" key="4">
    <source>
        <dbReference type="Proteomes" id="UP001162131"/>
    </source>
</evidence>
<dbReference type="Pfam" id="PF00069">
    <property type="entry name" value="Pkinase"/>
    <property type="match status" value="1"/>
</dbReference>
<gene>
    <name evidence="3" type="ORF">BSTOLATCC_MIC5203</name>
</gene>
<dbReference type="InterPro" id="IPR002477">
    <property type="entry name" value="Peptidoglycan-bd-like"/>
</dbReference>
<dbReference type="InterPro" id="IPR008271">
    <property type="entry name" value="Ser/Thr_kinase_AS"/>
</dbReference>
<dbReference type="PROSITE" id="PS50011">
    <property type="entry name" value="PROTEIN_KINASE_DOM"/>
    <property type="match status" value="1"/>
</dbReference>
<organism evidence="3 4">
    <name type="scientific">Blepharisma stoltei</name>
    <dbReference type="NCBI Taxonomy" id="1481888"/>
    <lineage>
        <taxon>Eukaryota</taxon>
        <taxon>Sar</taxon>
        <taxon>Alveolata</taxon>
        <taxon>Ciliophora</taxon>
        <taxon>Postciliodesmatophora</taxon>
        <taxon>Heterotrichea</taxon>
        <taxon>Heterotrichida</taxon>
        <taxon>Blepharismidae</taxon>
        <taxon>Blepharisma</taxon>
    </lineage>
</organism>
<evidence type="ECO:0000259" key="2">
    <source>
        <dbReference type="PROSITE" id="PS50011"/>
    </source>
</evidence>
<dbReference type="GO" id="GO:0004672">
    <property type="term" value="F:protein kinase activity"/>
    <property type="evidence" value="ECO:0007669"/>
    <property type="project" value="InterPro"/>
</dbReference>
<accession>A0AAU9IA65</accession>
<dbReference type="EMBL" id="CAJZBQ010000005">
    <property type="protein sequence ID" value="CAG9311944.1"/>
    <property type="molecule type" value="Genomic_DNA"/>
</dbReference>
<feature type="region of interest" description="Disordered" evidence="1">
    <location>
        <begin position="1"/>
        <end position="21"/>
    </location>
</feature>
<feature type="domain" description="Protein kinase" evidence="2">
    <location>
        <begin position="45"/>
        <end position="301"/>
    </location>
</feature>
<dbReference type="Pfam" id="PF01471">
    <property type="entry name" value="PG_binding_1"/>
    <property type="match status" value="1"/>
</dbReference>
<dbReference type="InterPro" id="IPR011009">
    <property type="entry name" value="Kinase-like_dom_sf"/>
</dbReference>
<name>A0AAU9IA65_9CILI</name>
<dbReference type="Gene3D" id="3.30.200.20">
    <property type="entry name" value="Phosphorylase Kinase, domain 1"/>
    <property type="match status" value="1"/>
</dbReference>
<comment type="caution">
    <text evidence="3">The sequence shown here is derived from an EMBL/GenBank/DDBJ whole genome shotgun (WGS) entry which is preliminary data.</text>
</comment>
<dbReference type="SUPFAM" id="SSF47090">
    <property type="entry name" value="PGBD-like"/>
    <property type="match status" value="1"/>
</dbReference>
<protein>
    <recommendedName>
        <fullName evidence="2">Protein kinase domain-containing protein</fullName>
    </recommendedName>
</protein>
<dbReference type="InterPro" id="IPR036366">
    <property type="entry name" value="PGBDSf"/>
</dbReference>
<dbReference type="InterPro" id="IPR000719">
    <property type="entry name" value="Prot_kinase_dom"/>
</dbReference>
<dbReference type="Proteomes" id="UP001162131">
    <property type="component" value="Unassembled WGS sequence"/>
</dbReference>
<dbReference type="SUPFAM" id="SSF56112">
    <property type="entry name" value="Protein kinase-like (PK-like)"/>
    <property type="match status" value="1"/>
</dbReference>
<dbReference type="SMART" id="SM00220">
    <property type="entry name" value="S_TKc"/>
    <property type="match status" value="1"/>
</dbReference>
<dbReference type="InterPro" id="IPR036365">
    <property type="entry name" value="PGBD-like_sf"/>
</dbReference>
<sequence>MERTSIDNELNSTRDEEDEDLSSLIHSYPNNKNEVVEVSPKGRFFRFNDLLGSGAYKTVYRGLDNDQGCEVAWNSISVKNLPAEDRAQIAEEVKLNRRLNHPNIVHFISAWTNPNKEELVFISEIVTGGSLRQYLKKIKFPRLKVIKSWCKGILQGLQYLHSQKPWPIIHRDLKCDNIFIMSNTGDIKIGDFGLSTIMRSKLHTSVLGTPEYMAPEVYEGSYDTKVDIFSFGMCVLEMCTLSAPYKECKTPAAVYRKVMSRIMPESLKKIQDDEVKKFITLCLETADKRPAASELLNHSFLVIDEEDPRVHQAVLLANENDEVLQNLQNNLILAGNIANEPEKNLVESSLIIKDNRGALRQVTFQFDLNSDTPEKVAEEMVRDLDLDPALAIPIANEIEILVFSNTNSKNLCSECYFKEKNCPEKNEDICKHVNNRAPIYSNRKVSISAPEDVRISQNSLEKEQSEHTLDDLLQLDNTDFNIYSKELPPINEEVQRPFRGAIRKRSKIGNDKENVMLLQQALSAVLRTRIKMDGFYGEKCENQVKKFQDKIGLEPNGIVSEELWNRLMLEYSKVCEEDSD</sequence>
<keyword evidence="4" id="KW-1185">Reference proteome</keyword>